<dbReference type="InterPro" id="IPR019412">
    <property type="entry name" value="IML2/TPR_39"/>
</dbReference>
<comment type="caution">
    <text evidence="2">The sequence shown here is derived from an EMBL/GenBank/DDBJ whole genome shotgun (WGS) entry which is preliminary data.</text>
</comment>
<keyword evidence="3" id="KW-1185">Reference proteome</keyword>
<dbReference type="PANTHER" id="PTHR31859">
    <property type="entry name" value="TETRATRICOPEPTIDE REPEAT PROTEIN 39 FAMILY MEMBER"/>
    <property type="match status" value="1"/>
</dbReference>
<sequence>MAEETPRDQKETEKAVEDAFEFNDDDSFEDVVESLDIAPAVPVSAIPEEKFLDSEETSQELEPISEENDEKKEENAHFESPQPEEEVVEEVVEEEEEEEEEEERHEELQNVVNALQDSFQQLSASNAKEKEETELVGLGLVMAEGETKGEEQVTDGPPKIKTDALTGDNDFVPPTPGTPPTRSPFDPNSPTEDSDDIETYSANLLALNKVDIKNIGPNTLDAREQEKSDEPVLLGMGHLFNNRFMKAKKVFESKAETDPLFGFGMGYMAFLKECITIFNSSVLATPQTFEEKEIKIAIDILTQTYLIAGAQIDAASKKGFGGSVAHYVSSYYSYIKHTRSKSMPHATPASSEEMLKQEVKFLPNGVLRAHVIKAECCLQIAILQLAQETVVGYIKCGVNLRRAYTSYSLVWQEYKRMGQAYNDHMDRDTISGIQFGIGAVHLVLSTLPAKILTLVSAFGWKADKHLGFALIKLCLDNQRIRSPTASMLLLGYYTVLTTFAPQILSPIYTQPAIETLLDAQKKYPNSAFFLYFAGRTSRLARNLPLSTQSFKYASEISNAEWVEVDIRQVCDYEIATNNMMQLNWKDAAQLFEKLCSEGYWSPILFKYLNGVCLEQMGMRTEAILAFAEVTQIASRKTGTKSNIEQYVLRKVESFQAAGYQDLPITCPALEYLYINNAFEFMDHALLEEAMEAVDIALDEIQEREKAEYMLRANEIMPTLDPPDYYAQRGSLLLIKSAILNSMGRHQQSIIHLNWIVDHKERMTEEKWVVPYAFWEAGLVTWAAGDKLKSRSLWETALNQSKFDFEYRLAIRLNLAISRAEDLGTPKPERPKPTKGLSTNGRKRLSLAAIRSSPVV</sequence>
<protein>
    <submittedName>
        <fullName evidence="2">Uncharacterized protein</fullName>
    </submittedName>
</protein>
<dbReference type="EMBL" id="JAEPRA010000007">
    <property type="protein sequence ID" value="KAG2182915.1"/>
    <property type="molecule type" value="Genomic_DNA"/>
</dbReference>
<proteinExistence type="predicted"/>
<accession>A0A8H7UH62</accession>
<feature type="region of interest" description="Disordered" evidence="1">
    <location>
        <begin position="146"/>
        <end position="196"/>
    </location>
</feature>
<reference evidence="2" key="1">
    <citation type="submission" date="2020-12" db="EMBL/GenBank/DDBJ databases">
        <title>Metabolic potential, ecology and presence of endohyphal bacteria is reflected in genomic diversity of Mucoromycotina.</title>
        <authorList>
            <person name="Muszewska A."/>
            <person name="Okrasinska A."/>
            <person name="Steczkiewicz K."/>
            <person name="Drgas O."/>
            <person name="Orlowska M."/>
            <person name="Perlinska-Lenart U."/>
            <person name="Aleksandrzak-Piekarczyk T."/>
            <person name="Szatraj K."/>
            <person name="Zielenkiewicz U."/>
            <person name="Pilsyk S."/>
            <person name="Malc E."/>
            <person name="Mieczkowski P."/>
            <person name="Kruszewska J.S."/>
            <person name="Biernat P."/>
            <person name="Pawlowska J."/>
        </authorList>
    </citation>
    <scope>NUCLEOTIDE SEQUENCE</scope>
    <source>
        <strain evidence="2">WA0000051536</strain>
    </source>
</reference>
<feature type="compositionally biased region" description="Basic and acidic residues" evidence="1">
    <location>
        <begin position="821"/>
        <end position="831"/>
    </location>
</feature>
<evidence type="ECO:0000256" key="1">
    <source>
        <dbReference type="SAM" id="MobiDB-lite"/>
    </source>
</evidence>
<evidence type="ECO:0000313" key="2">
    <source>
        <dbReference type="EMBL" id="KAG2182915.1"/>
    </source>
</evidence>
<dbReference type="OrthoDB" id="43460at2759"/>
<dbReference type="AlphaFoldDB" id="A0A8H7UH62"/>
<evidence type="ECO:0000313" key="3">
    <source>
        <dbReference type="Proteomes" id="UP000612746"/>
    </source>
</evidence>
<feature type="region of interest" description="Disordered" evidence="1">
    <location>
        <begin position="1"/>
        <end position="24"/>
    </location>
</feature>
<feature type="region of interest" description="Disordered" evidence="1">
    <location>
        <begin position="821"/>
        <end position="842"/>
    </location>
</feature>
<feature type="region of interest" description="Disordered" evidence="1">
    <location>
        <begin position="44"/>
        <end position="111"/>
    </location>
</feature>
<dbReference type="Proteomes" id="UP000612746">
    <property type="component" value="Unassembled WGS sequence"/>
</dbReference>
<dbReference type="PANTHER" id="PTHR31859:SF1">
    <property type="entry name" value="TETRATRICOPEPTIDE REPEAT PROTEIN 39C"/>
    <property type="match status" value="1"/>
</dbReference>
<feature type="compositionally biased region" description="Acidic residues" evidence="1">
    <location>
        <begin position="82"/>
        <end position="104"/>
    </location>
</feature>
<name>A0A8H7UH62_9FUNG</name>
<feature type="compositionally biased region" description="Pro residues" evidence="1">
    <location>
        <begin position="173"/>
        <end position="182"/>
    </location>
</feature>
<feature type="compositionally biased region" description="Acidic residues" evidence="1">
    <location>
        <begin position="54"/>
        <end position="68"/>
    </location>
</feature>
<feature type="compositionally biased region" description="Basic and acidic residues" evidence="1">
    <location>
        <begin position="1"/>
        <end position="17"/>
    </location>
</feature>
<gene>
    <name evidence="2" type="ORF">INT44_005896</name>
</gene>
<dbReference type="Pfam" id="PF10300">
    <property type="entry name" value="Iml2-TPR_39"/>
    <property type="match status" value="1"/>
</dbReference>
<organism evidence="2 3">
    <name type="scientific">Umbelopsis vinacea</name>
    <dbReference type="NCBI Taxonomy" id="44442"/>
    <lineage>
        <taxon>Eukaryota</taxon>
        <taxon>Fungi</taxon>
        <taxon>Fungi incertae sedis</taxon>
        <taxon>Mucoromycota</taxon>
        <taxon>Mucoromycotina</taxon>
        <taxon>Umbelopsidomycetes</taxon>
        <taxon>Umbelopsidales</taxon>
        <taxon>Umbelopsidaceae</taxon>
        <taxon>Umbelopsis</taxon>
    </lineage>
</organism>